<evidence type="ECO:0000313" key="2">
    <source>
        <dbReference type="EMBL" id="MFA1554604.1"/>
    </source>
</evidence>
<reference evidence="2 3" key="1">
    <citation type="submission" date="2023-11" db="EMBL/GenBank/DDBJ databases">
        <title>Actinomadura monticuli sp. nov., isolated from volcanic ash.</title>
        <authorList>
            <person name="Lee S.D."/>
            <person name="Yang H."/>
            <person name="Kim I.S."/>
        </authorList>
    </citation>
    <scope>NUCLEOTIDE SEQUENCE [LARGE SCALE GENOMIC DNA]</scope>
    <source>
        <strain evidence="2 3">DSM 45346</strain>
    </source>
</reference>
<dbReference type="InterPro" id="IPR007404">
    <property type="entry name" value="YdjM-like"/>
</dbReference>
<dbReference type="PANTHER" id="PTHR35531">
    <property type="entry name" value="INNER MEMBRANE PROTEIN YBCI-RELATED"/>
    <property type="match status" value="1"/>
</dbReference>
<protein>
    <submittedName>
        <fullName evidence="2">Metal-dependent hydrolase</fullName>
    </submittedName>
</protein>
<gene>
    <name evidence="2" type="ORF">SM436_12990</name>
</gene>
<feature type="transmembrane region" description="Helical" evidence="1">
    <location>
        <begin position="215"/>
        <end position="234"/>
    </location>
</feature>
<accession>A0ABV4QVN0</accession>
<organism evidence="2 3">
    <name type="scientific">Actinomadura chokoriensis</name>
    <dbReference type="NCBI Taxonomy" id="454156"/>
    <lineage>
        <taxon>Bacteria</taxon>
        <taxon>Bacillati</taxon>
        <taxon>Actinomycetota</taxon>
        <taxon>Actinomycetes</taxon>
        <taxon>Streptosporangiales</taxon>
        <taxon>Thermomonosporaceae</taxon>
        <taxon>Actinomadura</taxon>
    </lineage>
</organism>
<dbReference type="Proteomes" id="UP001569904">
    <property type="component" value="Unassembled WGS sequence"/>
</dbReference>
<comment type="caution">
    <text evidence="2">The sequence shown here is derived from an EMBL/GenBank/DDBJ whole genome shotgun (WGS) entry which is preliminary data.</text>
</comment>
<dbReference type="EMBL" id="JAXCEH010000006">
    <property type="protein sequence ID" value="MFA1554604.1"/>
    <property type="molecule type" value="Genomic_DNA"/>
</dbReference>
<keyword evidence="1" id="KW-0812">Transmembrane</keyword>
<evidence type="ECO:0000256" key="1">
    <source>
        <dbReference type="SAM" id="Phobius"/>
    </source>
</evidence>
<dbReference type="PANTHER" id="PTHR35531:SF1">
    <property type="entry name" value="INNER MEMBRANE PROTEIN YBCI-RELATED"/>
    <property type="match status" value="1"/>
</dbReference>
<dbReference type="RefSeq" id="WP_371941096.1">
    <property type="nucleotide sequence ID" value="NZ_JAXCEH010000006.1"/>
</dbReference>
<sequence>MKAGIGIMMGKTHALSGALAWLGAVPLLGYERLLGDHAVSLSVEQVAAGAVVCAGAAILPDIDHHNGRIANTFGPITSLMCKWIGKLSGGHRQATHSILFALGIGWAMDTLATHYLYAWWACLFMIVGLGLRGIGLDFEGKEPQSALADCALALVAVWLMHKIDMSFVGFAVTLGCLAHVAGDCLTPRGCPVFWPLPWRIDVPVIPKTDGKVERWVVMPVLTLGIAVLAVRSVLGDFSAQWLTRN</sequence>
<evidence type="ECO:0000313" key="3">
    <source>
        <dbReference type="Proteomes" id="UP001569904"/>
    </source>
</evidence>
<dbReference type="GO" id="GO:0016787">
    <property type="term" value="F:hydrolase activity"/>
    <property type="evidence" value="ECO:0007669"/>
    <property type="project" value="UniProtKB-KW"/>
</dbReference>
<feature type="transmembrane region" description="Helical" evidence="1">
    <location>
        <begin position="116"/>
        <end position="134"/>
    </location>
</feature>
<proteinExistence type="predicted"/>
<keyword evidence="2" id="KW-0378">Hydrolase</keyword>
<dbReference type="Pfam" id="PF04307">
    <property type="entry name" value="YdjM"/>
    <property type="match status" value="2"/>
</dbReference>
<keyword evidence="1" id="KW-0472">Membrane</keyword>
<keyword evidence="1" id="KW-1133">Transmembrane helix</keyword>
<keyword evidence="3" id="KW-1185">Reference proteome</keyword>
<name>A0ABV4QVN0_9ACTN</name>